<evidence type="ECO:0000313" key="8">
    <source>
        <dbReference type="Proteomes" id="UP000036168"/>
    </source>
</evidence>
<comment type="caution">
    <text evidence="6">The sequence shown here is derived from an EMBL/GenBank/DDBJ whole genome shotgun (WGS) entry which is preliminary data.</text>
</comment>
<dbReference type="EMBL" id="JARRTL010000025">
    <property type="protein sequence ID" value="MEC0486956.1"/>
    <property type="molecule type" value="Genomic_DNA"/>
</dbReference>
<reference evidence="6 8" key="1">
    <citation type="journal article" date="2015" name="Int. J. Syst. Evol. Microbiol.">
        <title>Bacillus glycinifermentans sp. nov., isolated from fermented soybean paste.</title>
        <authorList>
            <person name="Kim S.J."/>
            <person name="Dunlap C.A."/>
            <person name="Kwon S.W."/>
            <person name="Rooney A.P."/>
        </authorList>
    </citation>
    <scope>NUCLEOTIDE SEQUENCE [LARGE SCALE GENOMIC DNA]</scope>
    <source>
        <strain evidence="6 8">GO-13</strain>
    </source>
</reference>
<dbReference type="InterPro" id="IPR029063">
    <property type="entry name" value="SAM-dependent_MTases_sf"/>
</dbReference>
<reference evidence="7 9" key="3">
    <citation type="submission" date="2023-03" db="EMBL/GenBank/DDBJ databases">
        <title>Agriculturally important microbes genome sequencing.</title>
        <authorList>
            <person name="Dunlap C."/>
        </authorList>
    </citation>
    <scope>NUCLEOTIDE SEQUENCE [LARGE SCALE GENOMIC DNA]</scope>
    <source>
        <strain evidence="7 9">CBP-3203</strain>
    </source>
</reference>
<dbReference type="Proteomes" id="UP001341297">
    <property type="component" value="Unassembled WGS sequence"/>
</dbReference>
<dbReference type="EMBL" id="LECW02000004">
    <property type="protein sequence ID" value="KRT95438.1"/>
    <property type="molecule type" value="Genomic_DNA"/>
</dbReference>
<evidence type="ECO:0000313" key="7">
    <source>
        <dbReference type="EMBL" id="MEC0486956.1"/>
    </source>
</evidence>
<gene>
    <name evidence="6" type="ORF">AB447_212555</name>
    <name evidence="7" type="ORF">P8828_19540</name>
</gene>
<dbReference type="OrthoDB" id="43862at2"/>
<comment type="pathway">
    <text evidence="4">Phospholipid metabolism.</text>
</comment>
<organism evidence="6 8">
    <name type="scientific">Bacillus glycinifermentans</name>
    <dbReference type="NCBI Taxonomy" id="1664069"/>
    <lineage>
        <taxon>Bacteria</taxon>
        <taxon>Bacillati</taxon>
        <taxon>Bacillota</taxon>
        <taxon>Bacilli</taxon>
        <taxon>Bacillales</taxon>
        <taxon>Bacillaceae</taxon>
        <taxon>Bacillus</taxon>
    </lineage>
</organism>
<dbReference type="Proteomes" id="UP000036168">
    <property type="component" value="Unassembled WGS sequence"/>
</dbReference>
<dbReference type="PANTHER" id="PTHR44307:SF2">
    <property type="entry name" value="PHOSPHOETHANOLAMINE METHYLTRANSFERASE ISOFORM X1"/>
    <property type="match status" value="1"/>
</dbReference>
<dbReference type="PANTHER" id="PTHR44307">
    <property type="entry name" value="PHOSPHOETHANOLAMINE METHYLTRANSFERASE"/>
    <property type="match status" value="1"/>
</dbReference>
<evidence type="ECO:0000259" key="5">
    <source>
        <dbReference type="Pfam" id="PF08241"/>
    </source>
</evidence>
<accession>A0A0J6EJ21</accession>
<comment type="pathway">
    <text evidence="1">Lipid metabolism.</text>
</comment>
<dbReference type="EC" id="2.1.-.-" evidence="7"/>
<dbReference type="Pfam" id="PF08241">
    <property type="entry name" value="Methyltransf_11"/>
    <property type="match status" value="1"/>
</dbReference>
<dbReference type="STRING" id="1664069.BGLY_3167"/>
<dbReference type="RefSeq" id="WP_048353600.1">
    <property type="nucleotide sequence ID" value="NZ_JAQCPU010000001.1"/>
</dbReference>
<sequence>MFEQWLGKQLRSPRGILSKWIASYMETGNHDINEWSIQLLDVQPYDRILEIGTGGGAALSRIAEKLETGKACGIDSSKSMVKRSLRRTRYLREEGKAEIKHGYAENIPFEDRVFHKVFSVHTLYFWTDPDQALKEIYRVLQIDGTVFLAVHLKEQMKKSKKTDDFTLYSEEQIRHLLEKHHFREINVHMYKNYCCVTAAK</sequence>
<feature type="domain" description="Methyltransferase type 11" evidence="5">
    <location>
        <begin position="49"/>
        <end position="147"/>
    </location>
</feature>
<evidence type="ECO:0000256" key="3">
    <source>
        <dbReference type="ARBA" id="ARBA00022679"/>
    </source>
</evidence>
<dbReference type="PATRIC" id="fig|1664069.3.peg.2594"/>
<evidence type="ECO:0000313" key="6">
    <source>
        <dbReference type="EMBL" id="KRT95438.1"/>
    </source>
</evidence>
<dbReference type="GO" id="GO:0032259">
    <property type="term" value="P:methylation"/>
    <property type="evidence" value="ECO:0007669"/>
    <property type="project" value="UniProtKB-KW"/>
</dbReference>
<dbReference type="CDD" id="cd02440">
    <property type="entry name" value="AdoMet_MTases"/>
    <property type="match status" value="1"/>
</dbReference>
<keyword evidence="9" id="KW-1185">Reference proteome</keyword>
<dbReference type="InterPro" id="IPR013216">
    <property type="entry name" value="Methyltransf_11"/>
</dbReference>
<protein>
    <submittedName>
        <fullName evidence="6 7">SAM-dependent methyltransferase</fullName>
        <ecNumber evidence="7">2.1.-.-</ecNumber>
    </submittedName>
</protein>
<dbReference type="Gene3D" id="3.40.50.150">
    <property type="entry name" value="Vaccinia Virus protein VP39"/>
    <property type="match status" value="1"/>
</dbReference>
<dbReference type="AlphaFoldDB" id="A0A0J6ER00"/>
<evidence type="ECO:0000256" key="1">
    <source>
        <dbReference type="ARBA" id="ARBA00005189"/>
    </source>
</evidence>
<reference evidence="6" key="2">
    <citation type="submission" date="2015-10" db="EMBL/GenBank/DDBJ databases">
        <authorList>
            <person name="Gilbert D.G."/>
        </authorList>
    </citation>
    <scope>NUCLEOTIDE SEQUENCE</scope>
    <source>
        <strain evidence="6">GO-13</strain>
    </source>
</reference>
<evidence type="ECO:0000256" key="2">
    <source>
        <dbReference type="ARBA" id="ARBA00022603"/>
    </source>
</evidence>
<keyword evidence="2 6" id="KW-0489">Methyltransferase</keyword>
<name>A0A0J6ER00_9BACI</name>
<dbReference type="GO" id="GO:0008757">
    <property type="term" value="F:S-adenosylmethionine-dependent methyltransferase activity"/>
    <property type="evidence" value="ECO:0007669"/>
    <property type="project" value="InterPro"/>
</dbReference>
<proteinExistence type="predicted"/>
<keyword evidence="3 6" id="KW-0808">Transferase</keyword>
<accession>A0A0J6ER00</accession>
<dbReference type="SUPFAM" id="SSF53335">
    <property type="entry name" value="S-adenosyl-L-methionine-dependent methyltransferases"/>
    <property type="match status" value="1"/>
</dbReference>
<evidence type="ECO:0000313" key="9">
    <source>
        <dbReference type="Proteomes" id="UP001341297"/>
    </source>
</evidence>
<evidence type="ECO:0000256" key="4">
    <source>
        <dbReference type="ARBA" id="ARBA00025707"/>
    </source>
</evidence>